<feature type="transmembrane region" description="Helical" evidence="2">
    <location>
        <begin position="111"/>
        <end position="130"/>
    </location>
</feature>
<dbReference type="PANTHER" id="PTHR34978">
    <property type="entry name" value="POSSIBLE SENSOR-TRANSDUCER PROTEIN BLAR"/>
    <property type="match status" value="1"/>
</dbReference>
<dbReference type="EMBL" id="WHUF01000002">
    <property type="protein sequence ID" value="MQA18935.1"/>
    <property type="molecule type" value="Genomic_DNA"/>
</dbReference>
<dbReference type="InterPro" id="IPR012338">
    <property type="entry name" value="Beta-lactam/transpept-like"/>
</dbReference>
<dbReference type="InterPro" id="IPR052173">
    <property type="entry name" value="Beta-lactam_resp_regulator"/>
</dbReference>
<evidence type="ECO:0000313" key="5">
    <source>
        <dbReference type="EMBL" id="MQA18935.1"/>
    </source>
</evidence>
<keyword evidence="2" id="KW-1133">Transmembrane helix</keyword>
<evidence type="ECO:0000259" key="3">
    <source>
        <dbReference type="Pfam" id="PF00905"/>
    </source>
</evidence>
<comment type="caution">
    <text evidence="5">The sequence shown here is derived from an EMBL/GenBank/DDBJ whole genome shotgun (WGS) entry which is preliminary data.</text>
</comment>
<comment type="similarity">
    <text evidence="1">Belongs to the peptidase M56 family.</text>
</comment>
<evidence type="ECO:0000256" key="1">
    <source>
        <dbReference type="ARBA" id="ARBA00011075"/>
    </source>
</evidence>
<dbReference type="Gene3D" id="3.40.710.10">
    <property type="entry name" value="DD-peptidase/beta-lactamase superfamily"/>
    <property type="match status" value="1"/>
</dbReference>
<dbReference type="Pfam" id="PF05569">
    <property type="entry name" value="Peptidase_M56"/>
    <property type="match status" value="1"/>
</dbReference>
<feature type="domain" description="Penicillin-binding protein transpeptidase" evidence="3">
    <location>
        <begin position="382"/>
        <end position="597"/>
    </location>
</feature>
<gene>
    <name evidence="5" type="primary">blaOXA</name>
    <name evidence="5" type="ORF">GEV01_05340</name>
</gene>
<dbReference type="AlphaFoldDB" id="A0A843S3U8"/>
<dbReference type="InterPro" id="IPR008756">
    <property type="entry name" value="Peptidase_M56"/>
</dbReference>
<dbReference type="InterPro" id="IPR001460">
    <property type="entry name" value="PCN-bd_Tpept"/>
</dbReference>
<organism evidence="5 6">
    <name type="scientific">Rugamonas rivuli</name>
    <dbReference type="NCBI Taxonomy" id="2743358"/>
    <lineage>
        <taxon>Bacteria</taxon>
        <taxon>Pseudomonadati</taxon>
        <taxon>Pseudomonadota</taxon>
        <taxon>Betaproteobacteria</taxon>
        <taxon>Burkholderiales</taxon>
        <taxon>Oxalobacteraceae</taxon>
        <taxon>Telluria group</taxon>
        <taxon>Rugamonas</taxon>
    </lineage>
</organism>
<keyword evidence="2" id="KW-0812">Transmembrane</keyword>
<evidence type="ECO:0000256" key="2">
    <source>
        <dbReference type="SAM" id="Phobius"/>
    </source>
</evidence>
<dbReference type="NCBIfam" id="NF000270">
    <property type="entry name" value="bla_class_D_alt"/>
    <property type="match status" value="1"/>
</dbReference>
<feature type="transmembrane region" description="Helical" evidence="2">
    <location>
        <begin position="44"/>
        <end position="62"/>
    </location>
</feature>
<feature type="transmembrane region" description="Helical" evidence="2">
    <location>
        <begin position="6"/>
        <end position="32"/>
    </location>
</feature>
<accession>A0A843S3U8</accession>
<keyword evidence="6" id="KW-1185">Reference proteome</keyword>
<name>A0A843S3U8_9BURK</name>
<protein>
    <submittedName>
        <fullName evidence="5">Class D beta-lactamase</fullName>
    </submittedName>
</protein>
<sequence length="610" mass="66020">MAISTFLIFRFLLASLGCLAAGLVVWALTAACRRHLPQVAVQRSTWLLGQMTIIATFLAILLPHSERLRLLPAIELPETMLASPAAPDHAATPAPAAAKADSGNAATDYRAWLTFGAQAWLSLYLLGLAYTTGRVLQAHRTLNGLAATGERLILAGRHLGLDIAATPPPPSLTVIEVDAPISPMLFGWFRPRLLLPRHLRSFDPEQQQMIVEHELTHLRRHDLQWMSAGIVLQTLLWFNPFMRLLRDNLAWAQELGCDRDVLRNRPPAQRKAYAAALVAQLRLQPHPATHPATHPANTALAFGGVSARTVAARISLIREPGATPRGPWARAATITGLAGVFATSLAFQPALADRAAPTAHTATPATFSCTEMVDAASGAQLVHDGLCDERVTPASTFNIAVSLMGYDSGILRDAHSPSLPFKPGYIDWNPDWRVTTDPTSWIRNSTVWYAQQVTADIGARRFQQYVNSFGYGNLDVSGDAGKDNGLAMSWIASSLKISAAEQTAFLRKVVNRQLPLSAHAYDMTARLTALGTLPNGWQLHGKTGTASPVLADGSDDPQHSYGWFVGWATKDGRTVVFSRLVLADKQAGSAAGPRTKDAFLRDLPAQLDAL</sequence>
<reference evidence="5 6" key="1">
    <citation type="submission" date="2019-10" db="EMBL/GenBank/DDBJ databases">
        <title>Two novel species isolated from a subtropical stream in China.</title>
        <authorList>
            <person name="Lu H."/>
        </authorList>
    </citation>
    <scope>NUCLEOTIDE SEQUENCE [LARGE SCALE GENOMIC DNA]</scope>
    <source>
        <strain evidence="5 6">FT103W</strain>
    </source>
</reference>
<evidence type="ECO:0000259" key="4">
    <source>
        <dbReference type="Pfam" id="PF05569"/>
    </source>
</evidence>
<dbReference type="CDD" id="cd07341">
    <property type="entry name" value="M56_BlaR1_MecR1_like"/>
    <property type="match status" value="1"/>
</dbReference>
<dbReference type="PANTHER" id="PTHR34978:SF3">
    <property type="entry name" value="SLR0241 PROTEIN"/>
    <property type="match status" value="1"/>
</dbReference>
<keyword evidence="2" id="KW-0472">Membrane</keyword>
<evidence type="ECO:0000313" key="6">
    <source>
        <dbReference type="Proteomes" id="UP000444318"/>
    </source>
</evidence>
<feature type="domain" description="Peptidase M56" evidence="4">
    <location>
        <begin position="11"/>
        <end position="295"/>
    </location>
</feature>
<dbReference type="GO" id="GO:0008658">
    <property type="term" value="F:penicillin binding"/>
    <property type="evidence" value="ECO:0007669"/>
    <property type="project" value="InterPro"/>
</dbReference>
<dbReference type="Proteomes" id="UP000444318">
    <property type="component" value="Unassembled WGS sequence"/>
</dbReference>
<dbReference type="Pfam" id="PF00905">
    <property type="entry name" value="Transpeptidase"/>
    <property type="match status" value="1"/>
</dbReference>
<proteinExistence type="inferred from homology"/>
<dbReference type="SUPFAM" id="SSF56601">
    <property type="entry name" value="beta-lactamase/transpeptidase-like"/>
    <property type="match status" value="1"/>
</dbReference>